<feature type="compositionally biased region" description="Acidic residues" evidence="1">
    <location>
        <begin position="24"/>
        <end position="42"/>
    </location>
</feature>
<keyword evidence="3" id="KW-1185">Reference proteome</keyword>
<accession>A0A9W8W8Q1</accession>
<gene>
    <name evidence="2" type="ORF">N0V84_008135</name>
</gene>
<feature type="region of interest" description="Disordered" evidence="1">
    <location>
        <begin position="1"/>
        <end position="48"/>
    </location>
</feature>
<evidence type="ECO:0000313" key="3">
    <source>
        <dbReference type="Proteomes" id="UP001140502"/>
    </source>
</evidence>
<reference evidence="2" key="1">
    <citation type="submission" date="2022-10" db="EMBL/GenBank/DDBJ databases">
        <title>Tapping the CABI collections for fungal endophytes: first genome assemblies for Collariella, Neodidymelliopsis, Ascochyta clinopodiicola, Didymella pomorum, Didymosphaeria variabile, Neocosmospora piperis and Neocucurbitaria cava.</title>
        <authorList>
            <person name="Hill R."/>
        </authorList>
    </citation>
    <scope>NUCLEOTIDE SEQUENCE</scope>
    <source>
        <strain evidence="2">IMI 366586</strain>
    </source>
</reference>
<sequence length="223" mass="25698">MRREPSPSHSPSLHEDSDHTVTPEDSDEDLSNLSSEFEDIELKEDSQKCEEKMEKDVKEVLHKVRRQRGARKKLFLRGRVFLLGSLDHFQHAYLGITPAFMSKYVEFYDYPEVMYEDAPESYRPPPGEEPEIVGHVHMHEELASQFRGPAPPARCGLGEFTVEDLDSEHDLVFQFLDNHHLIMKMPRELVFASHPREMPASAPKTFVFYGVEDEWVAGRRGSG</sequence>
<dbReference type="AlphaFoldDB" id="A0A9W8W8Q1"/>
<comment type="caution">
    <text evidence="2">The sequence shown here is derived from an EMBL/GenBank/DDBJ whole genome shotgun (WGS) entry which is preliminary data.</text>
</comment>
<evidence type="ECO:0000313" key="2">
    <source>
        <dbReference type="EMBL" id="KAJ4315866.1"/>
    </source>
</evidence>
<dbReference type="Proteomes" id="UP001140502">
    <property type="component" value="Unassembled WGS sequence"/>
</dbReference>
<name>A0A9W8W8Q1_9HYPO</name>
<organism evidence="2 3">
    <name type="scientific">Fusarium piperis</name>
    <dbReference type="NCBI Taxonomy" id="1435070"/>
    <lineage>
        <taxon>Eukaryota</taxon>
        <taxon>Fungi</taxon>
        <taxon>Dikarya</taxon>
        <taxon>Ascomycota</taxon>
        <taxon>Pezizomycotina</taxon>
        <taxon>Sordariomycetes</taxon>
        <taxon>Hypocreomycetidae</taxon>
        <taxon>Hypocreales</taxon>
        <taxon>Nectriaceae</taxon>
        <taxon>Fusarium</taxon>
        <taxon>Fusarium solani species complex</taxon>
    </lineage>
</organism>
<feature type="compositionally biased region" description="Basic and acidic residues" evidence="1">
    <location>
        <begin position="1"/>
        <end position="22"/>
    </location>
</feature>
<evidence type="ECO:0000256" key="1">
    <source>
        <dbReference type="SAM" id="MobiDB-lite"/>
    </source>
</evidence>
<dbReference type="OrthoDB" id="4508730at2759"/>
<protein>
    <submittedName>
        <fullName evidence="2">Uncharacterized protein</fullName>
    </submittedName>
</protein>
<proteinExistence type="predicted"/>
<dbReference type="EMBL" id="JAPEUR010000193">
    <property type="protein sequence ID" value="KAJ4315866.1"/>
    <property type="molecule type" value="Genomic_DNA"/>
</dbReference>